<dbReference type="EMBL" id="JAPHEH010000001">
    <property type="protein sequence ID" value="MDG4476498.1"/>
    <property type="molecule type" value="Genomic_DNA"/>
</dbReference>
<feature type="transmembrane region" description="Helical" evidence="10">
    <location>
        <begin position="370"/>
        <end position="390"/>
    </location>
</feature>
<dbReference type="GO" id="GO:0015648">
    <property type="term" value="F:lipid-linked peptidoglycan transporter activity"/>
    <property type="evidence" value="ECO:0007669"/>
    <property type="project" value="UniProtKB-UniRule"/>
</dbReference>
<dbReference type="CDD" id="cd13123">
    <property type="entry name" value="MATE_MurJ_like"/>
    <property type="match status" value="1"/>
</dbReference>
<feature type="transmembrane region" description="Helical" evidence="10">
    <location>
        <begin position="242"/>
        <end position="265"/>
    </location>
</feature>
<comment type="subcellular location">
    <subcellularLocation>
        <location evidence="1 10">Cell membrane</location>
        <topology evidence="1 10">Multi-pass membrane protein</topology>
    </subcellularLocation>
</comment>
<dbReference type="GO" id="GO:0008360">
    <property type="term" value="P:regulation of cell shape"/>
    <property type="evidence" value="ECO:0007669"/>
    <property type="project" value="UniProtKB-UniRule"/>
</dbReference>
<keyword evidence="13" id="KW-1185">Reference proteome</keyword>
<keyword evidence="2 10" id="KW-1003">Cell membrane</keyword>
<organism evidence="12 13">
    <name type="scientific">Thiovibrio frasassiensis</name>
    <dbReference type="NCBI Taxonomy" id="2984131"/>
    <lineage>
        <taxon>Bacteria</taxon>
        <taxon>Pseudomonadati</taxon>
        <taxon>Thermodesulfobacteriota</taxon>
        <taxon>Desulfobulbia</taxon>
        <taxon>Desulfobulbales</taxon>
        <taxon>Thiovibrionaceae</taxon>
        <taxon>Thiovibrio</taxon>
    </lineage>
</organism>
<accession>A0A9X4RMS6</accession>
<feature type="transmembrane region" description="Helical" evidence="10">
    <location>
        <begin position="491"/>
        <end position="513"/>
    </location>
</feature>
<evidence type="ECO:0000256" key="11">
    <source>
        <dbReference type="PIRNR" id="PIRNR002869"/>
    </source>
</evidence>
<reference evidence="12" key="2">
    <citation type="submission" date="2022-10" db="EMBL/GenBank/DDBJ databases">
        <authorList>
            <person name="Aronson H.S."/>
        </authorList>
    </citation>
    <scope>NUCLEOTIDE SEQUENCE</scope>
    <source>
        <strain evidence="12">RS19-109</strain>
    </source>
</reference>
<keyword evidence="5 10" id="KW-0573">Peptidoglycan synthesis</keyword>
<evidence type="ECO:0000256" key="7">
    <source>
        <dbReference type="ARBA" id="ARBA00023136"/>
    </source>
</evidence>
<evidence type="ECO:0000256" key="8">
    <source>
        <dbReference type="ARBA" id="ARBA00060041"/>
    </source>
</evidence>
<keyword evidence="10 11" id="KW-0961">Cell wall biogenesis/degradation</keyword>
<dbReference type="PANTHER" id="PTHR47019:SF1">
    <property type="entry name" value="LIPID II FLIPPASE MURJ"/>
    <property type="match status" value="1"/>
</dbReference>
<name>A0A9X4RMS6_9BACT</name>
<dbReference type="Proteomes" id="UP001154240">
    <property type="component" value="Unassembled WGS sequence"/>
</dbReference>
<keyword evidence="10 11" id="KW-0813">Transport</keyword>
<keyword evidence="7 10" id="KW-0472">Membrane</keyword>
<feature type="transmembrane region" description="Helical" evidence="10">
    <location>
        <begin position="397"/>
        <end position="417"/>
    </location>
</feature>
<reference evidence="12" key="1">
    <citation type="journal article" date="2022" name="bioRxiv">
        <title>Thiovibrio frasassiensisgen. nov., sp. nov., an autotrophic, elemental sulfur disproportionating bacterium isolated from sulfidic karst sediment, and proposal of Thiovibrionaceae fam. nov.</title>
        <authorList>
            <person name="Aronson H."/>
            <person name="Thomas C."/>
            <person name="Bhattacharyya M."/>
            <person name="Eckstein S."/>
            <person name="Jensen S."/>
            <person name="Barco R."/>
            <person name="Macalady J."/>
            <person name="Amend J."/>
        </authorList>
    </citation>
    <scope>NUCLEOTIDE SEQUENCE</scope>
    <source>
        <strain evidence="12">RS19-109</strain>
    </source>
</reference>
<protein>
    <recommendedName>
        <fullName evidence="10">Probable lipid II flippase MurJ</fullName>
    </recommendedName>
</protein>
<evidence type="ECO:0000256" key="1">
    <source>
        <dbReference type="ARBA" id="ARBA00004651"/>
    </source>
</evidence>
<dbReference type="Pfam" id="PF03023">
    <property type="entry name" value="MurJ"/>
    <property type="match status" value="1"/>
</dbReference>
<dbReference type="GO" id="GO:0071555">
    <property type="term" value="P:cell wall organization"/>
    <property type="evidence" value="ECO:0007669"/>
    <property type="project" value="UniProtKB-UniRule"/>
</dbReference>
<comment type="pathway">
    <text evidence="10">Cell wall biogenesis; peptidoglycan biosynthesis.</text>
</comment>
<dbReference type="PRINTS" id="PR01806">
    <property type="entry name" value="VIRFACTRMVIN"/>
</dbReference>
<evidence type="ECO:0000256" key="2">
    <source>
        <dbReference type="ARBA" id="ARBA00022475"/>
    </source>
</evidence>
<keyword evidence="3 10" id="KW-0812">Transmembrane</keyword>
<dbReference type="AlphaFoldDB" id="A0A9X4RMS6"/>
<evidence type="ECO:0000256" key="5">
    <source>
        <dbReference type="ARBA" id="ARBA00022984"/>
    </source>
</evidence>
<comment type="similarity">
    <text evidence="9 10 11">Belongs to the MurJ/MviN family.</text>
</comment>
<comment type="caution">
    <text evidence="12">The sequence shown here is derived from an EMBL/GenBank/DDBJ whole genome shotgun (WGS) entry which is preliminary data.</text>
</comment>
<feature type="transmembrane region" description="Helical" evidence="10">
    <location>
        <begin position="202"/>
        <end position="222"/>
    </location>
</feature>
<dbReference type="PANTHER" id="PTHR47019">
    <property type="entry name" value="LIPID II FLIPPASE MURJ"/>
    <property type="match status" value="1"/>
</dbReference>
<keyword evidence="6 10" id="KW-1133">Transmembrane helix</keyword>
<feature type="transmembrane region" description="Helical" evidence="10">
    <location>
        <begin position="455"/>
        <end position="479"/>
    </location>
</feature>
<evidence type="ECO:0000256" key="9">
    <source>
        <dbReference type="ARBA" id="ARBA00061532"/>
    </source>
</evidence>
<gene>
    <name evidence="10 12" type="primary">murJ</name>
    <name evidence="12" type="ORF">OLX77_10075</name>
</gene>
<feature type="transmembrane region" description="Helical" evidence="10">
    <location>
        <begin position="285"/>
        <end position="305"/>
    </location>
</feature>
<evidence type="ECO:0000256" key="3">
    <source>
        <dbReference type="ARBA" id="ARBA00022692"/>
    </source>
</evidence>
<dbReference type="RefSeq" id="WP_307633465.1">
    <property type="nucleotide sequence ID" value="NZ_JAPHEH010000001.1"/>
</dbReference>
<dbReference type="HAMAP" id="MF_02078">
    <property type="entry name" value="MurJ_MviN"/>
    <property type="match status" value="1"/>
</dbReference>
<sequence length="530" mass="56787">MKKPAQDTGKIARSAGTVGVAVMCSRVLGLAREQVFASFFGAGFAFDAFVVAFRIPNLLRDLFGEGALSAAFVAVFSDYETNKGEKATWALAGNVLVFVAILLSCLTLVGVFFSNQIVGFMVEAGFESIPGKVELTTLLSMIMFPFLIFISLSSVVMGILNTRGRFFIPALASGFFNLGSIVGGVGFALLMPRFGQPPIVGMAIGTLIGGMLQLGCQIPALFKAGFVFVPRLDLGHPGLRRILRLMAPAVIGLAPLQINVLINTYFASSLAEGSLSWLSYAFRLFWLPVGLFGVALSTATLPVIARYAALRDMHNLRETYASSLTLAFSLTIPASVGLILLGEPITRVIFQHGSFDSLATVKTAEALSCYAVGLFAYSSVKIMVPVFYALDETRYPVVGSFLTMAVNVLLVWLTIGFLQHKALALSISCAMILNFLFLSMVLYRKLGGYSLRYLFSGLAKVLGASLAMGLWLTGVHYLLAPLALASFLGSVAALALAVGTGGAVYGVALYALGFKELTMLVDRFRQRFGW</sequence>
<evidence type="ECO:0000313" key="12">
    <source>
        <dbReference type="EMBL" id="MDG4476498.1"/>
    </source>
</evidence>
<evidence type="ECO:0000313" key="13">
    <source>
        <dbReference type="Proteomes" id="UP001154240"/>
    </source>
</evidence>
<feature type="transmembrane region" description="Helical" evidence="10">
    <location>
        <begin position="423"/>
        <end position="443"/>
    </location>
</feature>
<dbReference type="GO" id="GO:0005886">
    <property type="term" value="C:plasma membrane"/>
    <property type="evidence" value="ECO:0007669"/>
    <property type="project" value="UniProtKB-SubCell"/>
</dbReference>
<dbReference type="InterPro" id="IPR051050">
    <property type="entry name" value="Lipid_II_flippase_MurJ/MviN"/>
</dbReference>
<dbReference type="PIRSF" id="PIRSF002869">
    <property type="entry name" value="MviN"/>
    <property type="match status" value="1"/>
</dbReference>
<feature type="transmembrane region" description="Helical" evidence="10">
    <location>
        <begin position="326"/>
        <end position="350"/>
    </location>
</feature>
<comment type="function">
    <text evidence="8 10 11">Involved in peptidoglycan biosynthesis. Transports lipid-linked peptidoglycan precursors from the inner to the outer leaflet of the cytoplasmic membrane.</text>
</comment>
<evidence type="ECO:0000256" key="10">
    <source>
        <dbReference type="HAMAP-Rule" id="MF_02078"/>
    </source>
</evidence>
<feature type="transmembrane region" description="Helical" evidence="10">
    <location>
        <begin position="91"/>
        <end position="118"/>
    </location>
</feature>
<keyword evidence="4 10" id="KW-0133">Cell shape</keyword>
<feature type="transmembrane region" description="Helical" evidence="10">
    <location>
        <begin position="167"/>
        <end position="190"/>
    </location>
</feature>
<evidence type="ECO:0000256" key="4">
    <source>
        <dbReference type="ARBA" id="ARBA00022960"/>
    </source>
</evidence>
<dbReference type="NCBIfam" id="TIGR01695">
    <property type="entry name" value="murJ_mviN"/>
    <property type="match status" value="1"/>
</dbReference>
<proteinExistence type="inferred from homology"/>
<dbReference type="GO" id="GO:0034204">
    <property type="term" value="P:lipid translocation"/>
    <property type="evidence" value="ECO:0007669"/>
    <property type="project" value="TreeGrafter"/>
</dbReference>
<dbReference type="GO" id="GO:0009252">
    <property type="term" value="P:peptidoglycan biosynthetic process"/>
    <property type="evidence" value="ECO:0007669"/>
    <property type="project" value="UniProtKB-UniRule"/>
</dbReference>
<evidence type="ECO:0000256" key="6">
    <source>
        <dbReference type="ARBA" id="ARBA00022989"/>
    </source>
</evidence>
<feature type="transmembrane region" description="Helical" evidence="10">
    <location>
        <begin position="138"/>
        <end position="160"/>
    </location>
</feature>
<dbReference type="InterPro" id="IPR004268">
    <property type="entry name" value="MurJ"/>
</dbReference>